<dbReference type="PANTHER" id="PTHR47623:SF1">
    <property type="entry name" value="OS09G0287300 PROTEIN"/>
    <property type="match status" value="1"/>
</dbReference>
<dbReference type="RefSeq" id="WP_123932528.1">
    <property type="nucleotide sequence ID" value="NZ_JBPSDP010000019.1"/>
</dbReference>
<dbReference type="Proteomes" id="UP000267536">
    <property type="component" value="Unassembled WGS sequence"/>
</dbReference>
<dbReference type="Pfam" id="PF00300">
    <property type="entry name" value="His_Phos_1"/>
    <property type="match status" value="1"/>
</dbReference>
<evidence type="ECO:0000313" key="2">
    <source>
        <dbReference type="Proteomes" id="UP000267536"/>
    </source>
</evidence>
<organism evidence="1 2">
    <name type="scientific">Gordonia oryzae</name>
    <dbReference type="NCBI Taxonomy" id="2487349"/>
    <lineage>
        <taxon>Bacteria</taxon>
        <taxon>Bacillati</taxon>
        <taxon>Actinomycetota</taxon>
        <taxon>Actinomycetes</taxon>
        <taxon>Mycobacteriales</taxon>
        <taxon>Gordoniaceae</taxon>
        <taxon>Gordonia</taxon>
    </lineage>
</organism>
<keyword evidence="2" id="KW-1185">Reference proteome</keyword>
<protein>
    <submittedName>
        <fullName evidence="1">Histidine phosphatase family protein</fullName>
    </submittedName>
</protein>
<dbReference type="PANTHER" id="PTHR47623">
    <property type="entry name" value="OS09G0287300 PROTEIN"/>
    <property type="match status" value="1"/>
</dbReference>
<name>A0A3N4G4Z5_9ACTN</name>
<dbReference type="InterPro" id="IPR013078">
    <property type="entry name" value="His_Pase_superF_clade-1"/>
</dbReference>
<proteinExistence type="predicted"/>
<evidence type="ECO:0000313" key="1">
    <source>
        <dbReference type="EMBL" id="RPA57188.1"/>
    </source>
</evidence>
<dbReference type="SMART" id="SM00855">
    <property type="entry name" value="PGAM"/>
    <property type="match status" value="1"/>
</dbReference>
<dbReference type="OrthoDB" id="9810154at2"/>
<comment type="caution">
    <text evidence="1">The sequence shown here is derived from an EMBL/GenBank/DDBJ whole genome shotgun (WGS) entry which is preliminary data.</text>
</comment>
<dbReference type="EMBL" id="RKMH01000018">
    <property type="protein sequence ID" value="RPA57188.1"/>
    <property type="molecule type" value="Genomic_DNA"/>
</dbReference>
<sequence>MSHAETAGPRRTLVLMRHGKSGYPPGVGDHGRPLADRGRREAALAGRWMTEEGLSVDAVLCSTATRTRQTLDRTGISAPTVYLDDLYGGSPFDVLEALRIHAPADATTVLVVGHDPGMPTTALTLDPEGSIDRFPTSAYAVVHIGVPWETIGVDHDPDARLLGVRVPRD</sequence>
<dbReference type="InterPro" id="IPR029033">
    <property type="entry name" value="His_PPase_superfam"/>
</dbReference>
<reference evidence="1 2" key="1">
    <citation type="submission" date="2018-11" db="EMBL/GenBank/DDBJ databases">
        <title>Draft genome sequence of Gordonia sp. RS15-1S isolated from rice stems.</title>
        <authorList>
            <person name="Muangham S."/>
        </authorList>
    </citation>
    <scope>NUCLEOTIDE SEQUENCE [LARGE SCALE GENOMIC DNA]</scope>
    <source>
        <strain evidence="1 2">RS15-1S</strain>
    </source>
</reference>
<gene>
    <name evidence="1" type="ORF">EF294_19310</name>
</gene>
<dbReference type="AlphaFoldDB" id="A0A3N4G4Z5"/>
<dbReference type="SUPFAM" id="SSF53254">
    <property type="entry name" value="Phosphoglycerate mutase-like"/>
    <property type="match status" value="1"/>
</dbReference>
<dbReference type="Gene3D" id="3.40.50.1240">
    <property type="entry name" value="Phosphoglycerate mutase-like"/>
    <property type="match status" value="1"/>
</dbReference>
<dbReference type="CDD" id="cd07067">
    <property type="entry name" value="HP_PGM_like"/>
    <property type="match status" value="1"/>
</dbReference>
<accession>A0A3N4G4Z5</accession>